<dbReference type="SUPFAM" id="SSF52540">
    <property type="entry name" value="P-loop containing nucleoside triphosphate hydrolases"/>
    <property type="match status" value="1"/>
</dbReference>
<dbReference type="InterPro" id="IPR003593">
    <property type="entry name" value="AAA+_ATPase"/>
</dbReference>
<dbReference type="PATRIC" id="fig|1618649.3.peg.286"/>
<name>A0A0G1Q7L5_9BACT</name>
<dbReference type="PANTHER" id="PTHR43566">
    <property type="entry name" value="CONSERVED PROTEIN"/>
    <property type="match status" value="1"/>
</dbReference>
<dbReference type="InterPro" id="IPR025420">
    <property type="entry name" value="DUF4143"/>
</dbReference>
<feature type="domain" description="AAA+ ATPase" evidence="1">
    <location>
        <begin position="16"/>
        <end position="197"/>
    </location>
</feature>
<gene>
    <name evidence="2" type="ORF">UX06_C0014G0003</name>
</gene>
<dbReference type="InterPro" id="IPR027417">
    <property type="entry name" value="P-loop_NTPase"/>
</dbReference>
<dbReference type="Proteomes" id="UP000034696">
    <property type="component" value="Unassembled WGS sequence"/>
</dbReference>
<protein>
    <submittedName>
        <fullName evidence="2">ATPase</fullName>
    </submittedName>
</protein>
<dbReference type="SMART" id="SM00382">
    <property type="entry name" value="AAA"/>
    <property type="match status" value="1"/>
</dbReference>
<dbReference type="PANTHER" id="PTHR43566:SF1">
    <property type="entry name" value="AAA+ ATPASE DOMAIN-CONTAINING PROTEIN"/>
    <property type="match status" value="1"/>
</dbReference>
<dbReference type="InterPro" id="IPR041682">
    <property type="entry name" value="AAA_14"/>
</dbReference>
<evidence type="ECO:0000259" key="1">
    <source>
        <dbReference type="SMART" id="SM00382"/>
    </source>
</evidence>
<evidence type="ECO:0000313" key="2">
    <source>
        <dbReference type="EMBL" id="KKU04575.1"/>
    </source>
</evidence>
<dbReference type="Gene3D" id="3.40.50.300">
    <property type="entry name" value="P-loop containing nucleotide triphosphate hydrolases"/>
    <property type="match status" value="1"/>
</dbReference>
<evidence type="ECO:0000313" key="3">
    <source>
        <dbReference type="Proteomes" id="UP000034696"/>
    </source>
</evidence>
<proteinExistence type="predicted"/>
<accession>A0A0G1Q7L5</accession>
<dbReference type="AlphaFoldDB" id="A0A0G1Q7L5"/>
<comment type="caution">
    <text evidence="2">The sequence shown here is derived from an EMBL/GenBank/DDBJ whole genome shotgun (WGS) entry which is preliminary data.</text>
</comment>
<dbReference type="EMBL" id="LCKT01000014">
    <property type="protein sequence ID" value="KKU04575.1"/>
    <property type="molecule type" value="Genomic_DNA"/>
</dbReference>
<sequence>MITRTLADTIQKDQKPGFVTIIYGPRRVGKTVLLDQLMTGIKKEDVMWFNGDTQESRDVLSTNSDTVLRQLVQQAKNIVIDEAQRIPNIGLSIKILIDAFPEKRIYVTGSSSLMLSRGLQDSLTGRNKTYRLFPLSTHELTEELSMYQKRARLDEQLRFGGYPYLQSLATDHEKTLYLRSIVSDYVFKDVLELTTIEQPDNLRKLAILLAFQIGSQVSYNELAQNLRIDVKTIMRYLSLLRESFVVFEVGSFSRNLRNELSKSKKYYFWDLGIRNALIDQFMSLEVRPDKGQLWENFLAVERVKLHEYQANLKQYFFWRTYEQVEIDWLELQEGTIHAYEFKWRGVAKTPKAFRDAYQTSVETISPDNYLEFITR</sequence>
<dbReference type="Pfam" id="PF13635">
    <property type="entry name" value="DUF4143"/>
    <property type="match status" value="1"/>
</dbReference>
<dbReference type="Pfam" id="PF13173">
    <property type="entry name" value="AAA_14"/>
    <property type="match status" value="1"/>
</dbReference>
<organism evidence="2 3">
    <name type="scientific">Candidatus Giovannonibacteria bacterium GW2011_GWA2_45_21</name>
    <dbReference type="NCBI Taxonomy" id="1618649"/>
    <lineage>
        <taxon>Bacteria</taxon>
        <taxon>Candidatus Giovannoniibacteriota</taxon>
    </lineage>
</organism>
<reference evidence="2 3" key="1">
    <citation type="journal article" date="2015" name="Nature">
        <title>rRNA introns, odd ribosomes, and small enigmatic genomes across a large radiation of phyla.</title>
        <authorList>
            <person name="Brown C.T."/>
            <person name="Hug L.A."/>
            <person name="Thomas B.C."/>
            <person name="Sharon I."/>
            <person name="Castelle C.J."/>
            <person name="Singh A."/>
            <person name="Wilkins M.J."/>
            <person name="Williams K.H."/>
            <person name="Banfield J.F."/>
        </authorList>
    </citation>
    <scope>NUCLEOTIDE SEQUENCE [LARGE SCALE GENOMIC DNA]</scope>
</reference>